<accession>A0ABW3Z200</accession>
<evidence type="ECO:0000313" key="2">
    <source>
        <dbReference type="Proteomes" id="UP001597173"/>
    </source>
</evidence>
<name>A0ABW3Z200_MYCRA</name>
<gene>
    <name evidence="1" type="ORF">ACFQ33_20480</name>
</gene>
<reference evidence="2" key="1">
    <citation type="journal article" date="2019" name="Int. J. Syst. Evol. Microbiol.">
        <title>The Global Catalogue of Microorganisms (GCM) 10K type strain sequencing project: providing services to taxonomists for standard genome sequencing and annotation.</title>
        <authorList>
            <consortium name="The Broad Institute Genomics Platform"/>
            <consortium name="The Broad Institute Genome Sequencing Center for Infectious Disease"/>
            <person name="Wu L."/>
            <person name="Ma J."/>
        </authorList>
    </citation>
    <scope>NUCLEOTIDE SEQUENCE [LARGE SCALE GENOMIC DNA]</scope>
    <source>
        <strain evidence="2">CCUG 55609</strain>
    </source>
</reference>
<dbReference type="RefSeq" id="WP_374841217.1">
    <property type="nucleotide sequence ID" value="NZ_JBHEEW010000019.1"/>
</dbReference>
<comment type="caution">
    <text evidence="1">The sequence shown here is derived from an EMBL/GenBank/DDBJ whole genome shotgun (WGS) entry which is preliminary data.</text>
</comment>
<protein>
    <submittedName>
        <fullName evidence="1">Uncharacterized protein</fullName>
    </submittedName>
</protein>
<proteinExistence type="predicted"/>
<organism evidence="1 2">
    <name type="scientific">Mycoplana ramosa</name>
    <name type="common">Mycoplana bullata</name>
    <dbReference type="NCBI Taxonomy" id="40837"/>
    <lineage>
        <taxon>Bacteria</taxon>
        <taxon>Pseudomonadati</taxon>
        <taxon>Pseudomonadota</taxon>
        <taxon>Alphaproteobacteria</taxon>
        <taxon>Hyphomicrobiales</taxon>
        <taxon>Rhizobiaceae</taxon>
        <taxon>Mycoplana</taxon>
    </lineage>
</organism>
<dbReference type="Proteomes" id="UP001597173">
    <property type="component" value="Unassembled WGS sequence"/>
</dbReference>
<evidence type="ECO:0000313" key="1">
    <source>
        <dbReference type="EMBL" id="MFD1330269.1"/>
    </source>
</evidence>
<dbReference type="EMBL" id="JBHTNF010000020">
    <property type="protein sequence ID" value="MFD1330269.1"/>
    <property type="molecule type" value="Genomic_DNA"/>
</dbReference>
<keyword evidence="2" id="KW-1185">Reference proteome</keyword>
<sequence>MASVTRLYNHTTRKLFSIDLGSLRVMLLNENAVFTASHTTLTQVAGAANVNEVHGNGWTQGGEYLGNAAWSTVTGDDSKLDCDDPVVIATGGSIGPAYGAVIYDDSDPDKAPLAFLDFDGAISAGEGTEFKIVINPAGLFVLEYDQPA</sequence>